<reference evidence="2 3" key="1">
    <citation type="journal article" date="2014" name="BMC Genomics">
        <title>Genome sequencing of four Aureobasidium pullulans varieties: biotechnological potential, stress tolerance, and description of new species.</title>
        <authorList>
            <person name="Gostin Ar C."/>
            <person name="Ohm R.A."/>
            <person name="Kogej T."/>
            <person name="Sonjak S."/>
            <person name="Turk M."/>
            <person name="Zajc J."/>
            <person name="Zalar P."/>
            <person name="Grube M."/>
            <person name="Sun H."/>
            <person name="Han J."/>
            <person name="Sharma A."/>
            <person name="Chiniquy J."/>
            <person name="Ngan C.Y."/>
            <person name="Lipzen A."/>
            <person name="Barry K."/>
            <person name="Grigoriev I.V."/>
            <person name="Gunde-Cimerman N."/>
        </authorList>
    </citation>
    <scope>NUCLEOTIDE SEQUENCE [LARGE SCALE GENOMIC DNA]</scope>
    <source>
        <strain evidence="2 3">CBS 147.97</strain>
    </source>
</reference>
<organism evidence="2 3">
    <name type="scientific">Aureobasidium namibiae CBS 147.97</name>
    <dbReference type="NCBI Taxonomy" id="1043004"/>
    <lineage>
        <taxon>Eukaryota</taxon>
        <taxon>Fungi</taxon>
        <taxon>Dikarya</taxon>
        <taxon>Ascomycota</taxon>
        <taxon>Pezizomycotina</taxon>
        <taxon>Dothideomycetes</taxon>
        <taxon>Dothideomycetidae</taxon>
        <taxon>Dothideales</taxon>
        <taxon>Saccotheciaceae</taxon>
        <taxon>Aureobasidium</taxon>
    </lineage>
</organism>
<keyword evidence="3" id="KW-1185">Reference proteome</keyword>
<feature type="compositionally biased region" description="Acidic residues" evidence="1">
    <location>
        <begin position="170"/>
        <end position="188"/>
    </location>
</feature>
<feature type="compositionally biased region" description="Polar residues" evidence="1">
    <location>
        <begin position="103"/>
        <end position="112"/>
    </location>
</feature>
<evidence type="ECO:0008006" key="4">
    <source>
        <dbReference type="Google" id="ProtNLM"/>
    </source>
</evidence>
<dbReference type="Proteomes" id="UP000027730">
    <property type="component" value="Unassembled WGS sequence"/>
</dbReference>
<dbReference type="GO" id="GO:0006334">
    <property type="term" value="P:nucleosome assembly"/>
    <property type="evidence" value="ECO:0007669"/>
    <property type="project" value="InterPro"/>
</dbReference>
<dbReference type="GO" id="GO:0000786">
    <property type="term" value="C:nucleosome"/>
    <property type="evidence" value="ECO:0007669"/>
    <property type="project" value="InterPro"/>
</dbReference>
<gene>
    <name evidence="2" type="ORF">M436DRAFT_52788</name>
</gene>
<evidence type="ECO:0000256" key="1">
    <source>
        <dbReference type="SAM" id="MobiDB-lite"/>
    </source>
</evidence>
<evidence type="ECO:0000313" key="3">
    <source>
        <dbReference type="Proteomes" id="UP000027730"/>
    </source>
</evidence>
<feature type="region of interest" description="Disordered" evidence="1">
    <location>
        <begin position="168"/>
        <end position="201"/>
    </location>
</feature>
<dbReference type="AlphaFoldDB" id="A0A074WLI4"/>
<evidence type="ECO:0000313" key="2">
    <source>
        <dbReference type="EMBL" id="KEQ70617.1"/>
    </source>
</evidence>
<protein>
    <recommendedName>
        <fullName evidence="4">Histone H1</fullName>
    </recommendedName>
</protein>
<dbReference type="STRING" id="1043004.A0A074WLI4"/>
<sequence length="219" mass="23363">MAPNTTLSARDAEIVAAVLQCLKTPPKIDYERLAEKAGYKNASSARACFQDIKKKLRISAGGDTGKFATPAATKKVPNPRKRKQLSSPPDSSSATLASSSPTGNSNDETTTRQTKKPKVTKARSITASRAKKPKISTPETEEDINNAKAIAAGRARYAADKLAAEIGKEDGEEEEHPVADDAEGEDEWPVGMNVDSGEDEGLTAYELVKNEVFGEGVEV</sequence>
<name>A0A074WLI4_9PEZI</name>
<dbReference type="OrthoDB" id="5403747at2759"/>
<dbReference type="PRINTS" id="PR00624">
    <property type="entry name" value="HISTONEH5"/>
</dbReference>
<feature type="compositionally biased region" description="Low complexity" evidence="1">
    <location>
        <begin position="85"/>
        <end position="102"/>
    </location>
</feature>
<dbReference type="HOGENOM" id="CLU_1326133_0_0_1"/>
<dbReference type="GO" id="GO:0003677">
    <property type="term" value="F:DNA binding"/>
    <property type="evidence" value="ECO:0007669"/>
    <property type="project" value="InterPro"/>
</dbReference>
<accession>A0A074WLI4</accession>
<dbReference type="GO" id="GO:0030527">
    <property type="term" value="F:structural constituent of chromatin"/>
    <property type="evidence" value="ECO:0007669"/>
    <property type="project" value="InterPro"/>
</dbReference>
<feature type="region of interest" description="Disordered" evidence="1">
    <location>
        <begin position="59"/>
        <end position="145"/>
    </location>
</feature>
<proteinExistence type="predicted"/>
<dbReference type="GeneID" id="25411657"/>
<dbReference type="RefSeq" id="XP_013424810.1">
    <property type="nucleotide sequence ID" value="XM_013569356.1"/>
</dbReference>
<dbReference type="InterPro" id="IPR005819">
    <property type="entry name" value="H1/H5"/>
</dbReference>
<dbReference type="EMBL" id="KL584716">
    <property type="protein sequence ID" value="KEQ70617.1"/>
    <property type="molecule type" value="Genomic_DNA"/>
</dbReference>